<accession>A0ACC6R325</accession>
<dbReference type="EMBL" id="JBAKAX010000006">
    <property type="protein sequence ID" value="MEL0604171.1"/>
    <property type="molecule type" value="Genomic_DNA"/>
</dbReference>
<dbReference type="Proteomes" id="UP001374952">
    <property type="component" value="Unassembled WGS sequence"/>
</dbReference>
<proteinExistence type="predicted"/>
<sequence length="78" mass="8402">MLSGSKKNKVRKAKTRPDKQNIYIAAALIIATTINIIYSIPETAAMPPPVNNHDSSNTLQDENTCSASTVSCSQTHNS</sequence>
<reference evidence="1" key="1">
    <citation type="submission" date="2024-02" db="EMBL/GenBank/DDBJ databases">
        <title>Bacteria isolated from the canopy kelp, Nereocystis luetkeana.</title>
        <authorList>
            <person name="Pfister C.A."/>
            <person name="Younker I.T."/>
            <person name="Light S.H."/>
        </authorList>
    </citation>
    <scope>NUCLEOTIDE SEQUENCE</scope>
    <source>
        <strain evidence="1">TN.2.01</strain>
    </source>
</reference>
<name>A0ACC6R325_9GAMM</name>
<protein>
    <submittedName>
        <fullName evidence="1">Uncharacterized protein</fullName>
    </submittedName>
</protein>
<evidence type="ECO:0000313" key="2">
    <source>
        <dbReference type="Proteomes" id="UP001374952"/>
    </source>
</evidence>
<keyword evidence="2" id="KW-1185">Reference proteome</keyword>
<organism evidence="1 2">
    <name type="scientific">Pseudoalteromonas undina</name>
    <dbReference type="NCBI Taxonomy" id="43660"/>
    <lineage>
        <taxon>Bacteria</taxon>
        <taxon>Pseudomonadati</taxon>
        <taxon>Pseudomonadota</taxon>
        <taxon>Gammaproteobacteria</taxon>
        <taxon>Alteromonadales</taxon>
        <taxon>Pseudoalteromonadaceae</taxon>
        <taxon>Pseudoalteromonas</taxon>
    </lineage>
</organism>
<gene>
    <name evidence="1" type="ORF">V6250_08330</name>
</gene>
<evidence type="ECO:0000313" key="1">
    <source>
        <dbReference type="EMBL" id="MEL0604171.1"/>
    </source>
</evidence>
<comment type="caution">
    <text evidence="1">The sequence shown here is derived from an EMBL/GenBank/DDBJ whole genome shotgun (WGS) entry which is preliminary data.</text>
</comment>